<comment type="caution">
    <text evidence="2">The sequence shown here is derived from an EMBL/GenBank/DDBJ whole genome shotgun (WGS) entry which is preliminary data.</text>
</comment>
<dbReference type="Gene3D" id="3.30.1330.30">
    <property type="match status" value="1"/>
</dbReference>
<organism evidence="2 3">
    <name type="scientific">Owenia fusiformis</name>
    <name type="common">Polychaete worm</name>
    <dbReference type="NCBI Taxonomy" id="6347"/>
    <lineage>
        <taxon>Eukaryota</taxon>
        <taxon>Metazoa</taxon>
        <taxon>Spiralia</taxon>
        <taxon>Lophotrochozoa</taxon>
        <taxon>Annelida</taxon>
        <taxon>Polychaeta</taxon>
        <taxon>Sedentaria</taxon>
        <taxon>Canalipalpata</taxon>
        <taxon>Sabellida</taxon>
        <taxon>Oweniida</taxon>
        <taxon>Oweniidae</taxon>
        <taxon>Owenia</taxon>
    </lineage>
</organism>
<dbReference type="InterPro" id="IPR004038">
    <property type="entry name" value="Ribosomal_eL8/eL30/eS12/Gad45"/>
</dbReference>
<dbReference type="PANTHER" id="PTHR46948">
    <property type="entry name" value="RIBONUCLEASE P PROTEIN SUBUNIT P38"/>
    <property type="match status" value="1"/>
</dbReference>
<dbReference type="GO" id="GO:0005655">
    <property type="term" value="C:nucleolar ribonuclease P complex"/>
    <property type="evidence" value="ECO:0007669"/>
    <property type="project" value="InterPro"/>
</dbReference>
<dbReference type="GO" id="GO:0001682">
    <property type="term" value="P:tRNA 5'-leader removal"/>
    <property type="evidence" value="ECO:0007669"/>
    <property type="project" value="InterPro"/>
</dbReference>
<dbReference type="PANTHER" id="PTHR46948:SF1">
    <property type="entry name" value="RIBONUCLEASE P PROTEIN SUBUNIT P38"/>
    <property type="match status" value="1"/>
</dbReference>
<dbReference type="GO" id="GO:0001650">
    <property type="term" value="C:fibrillar center"/>
    <property type="evidence" value="ECO:0007669"/>
    <property type="project" value="TreeGrafter"/>
</dbReference>
<dbReference type="OrthoDB" id="20109at2759"/>
<dbReference type="AlphaFoldDB" id="A0A8J1Y1Y5"/>
<dbReference type="GO" id="GO:0033204">
    <property type="term" value="F:ribonuclease P RNA binding"/>
    <property type="evidence" value="ECO:0007669"/>
    <property type="project" value="TreeGrafter"/>
</dbReference>
<gene>
    <name evidence="2" type="ORF">OFUS_LOCUS7568</name>
</gene>
<dbReference type="Pfam" id="PF01248">
    <property type="entry name" value="Ribosomal_L7Ae"/>
    <property type="match status" value="1"/>
</dbReference>
<evidence type="ECO:0000313" key="2">
    <source>
        <dbReference type="EMBL" id="CAH1780935.1"/>
    </source>
</evidence>
<sequence>MEAPVLSDKQARRSISGKQKRKDPVKNVLMNPYDDKWSPLDDQVQEEILQKMKSTFEKLKLGEPVIKRELRDIKVKKNSKKKQEKTRQKLYKIREWTTEQRQLRGQFVTGINAVTRHLEKGLLQLVIICADTYNSTPIILKHFRGLCSSRKCPAVKVANFSCTLGPLVYMKSVAVIGFKEIIASDSPFIALIDFIKSVAPPITDIWNEHMDTNSEVSINKPTNIKNVGLVSHTDNNDTKQKASIKVEAKPVVAKATGIQHKSGLTSIPSASEPNKNYDYLYIYKEKLAQGLGTLGDFLSLDGRSSKNEADYIPSDFSDSDSDKEIEKVRIKPEIKAEKRKIDTGELYKDVNIKRVNTGPKKIKKVKKKKNKN</sequence>
<reference evidence="2" key="1">
    <citation type="submission" date="2022-03" db="EMBL/GenBank/DDBJ databases">
        <authorList>
            <person name="Martin C."/>
        </authorList>
    </citation>
    <scope>NUCLEOTIDE SEQUENCE</scope>
</reference>
<dbReference type="GO" id="GO:0004526">
    <property type="term" value="F:ribonuclease P activity"/>
    <property type="evidence" value="ECO:0007669"/>
    <property type="project" value="TreeGrafter"/>
</dbReference>
<dbReference type="SUPFAM" id="SSF55315">
    <property type="entry name" value="L30e-like"/>
    <property type="match status" value="1"/>
</dbReference>
<feature type="region of interest" description="Disordered" evidence="1">
    <location>
        <begin position="1"/>
        <end position="34"/>
    </location>
</feature>
<dbReference type="InterPro" id="IPR029064">
    <property type="entry name" value="Ribosomal_eL30-like_sf"/>
</dbReference>
<dbReference type="EMBL" id="CAIIXF020000004">
    <property type="protein sequence ID" value="CAH1780935.1"/>
    <property type="molecule type" value="Genomic_DNA"/>
</dbReference>
<proteinExistence type="predicted"/>
<name>A0A8J1Y1Y5_OWEFU</name>
<dbReference type="InterPro" id="IPR042848">
    <property type="entry name" value="Rpp38"/>
</dbReference>
<accession>A0A8J1Y1Y5</accession>
<keyword evidence="3" id="KW-1185">Reference proteome</keyword>
<dbReference type="GO" id="GO:0000172">
    <property type="term" value="C:ribonuclease MRP complex"/>
    <property type="evidence" value="ECO:0007669"/>
    <property type="project" value="InterPro"/>
</dbReference>
<protein>
    <submittedName>
        <fullName evidence="2">Uncharacterized protein</fullName>
    </submittedName>
</protein>
<evidence type="ECO:0000256" key="1">
    <source>
        <dbReference type="SAM" id="MobiDB-lite"/>
    </source>
</evidence>
<dbReference type="Proteomes" id="UP000749559">
    <property type="component" value="Unassembled WGS sequence"/>
</dbReference>
<evidence type="ECO:0000313" key="3">
    <source>
        <dbReference type="Proteomes" id="UP000749559"/>
    </source>
</evidence>